<sequence length="865" mass="93905">MYGLTMQRFKYKPLAVVVFSMLTVPAVHADNYFNPSFLSDDPSAVADLSKFEKNGGQIPGTYRVDIYLNDQFVATKDVKFIAPENKANSGLQPCLTQKNLVALGINVQAIQSLVKNPPAEDTCLDLAALVADASTTLDFEQQRLNISVPQAMMNNSARGYIPPEQWDQGISALLLNYNFTGSNSSGSDSSATNNYFLNLSSGLNYGAWRLRDVSTWNYTSGDGDSQNDWQHVSTYAERTIIPLKGELITGESSTPNDVFDSLSFRGVQLMSDDNMLPDSLKGFAPTIRGIAKSNAKVTIKQNGYVIDQRYVSPGAFEINDLFPTSSSGDLEVTVTETDGSAQRFTVPYSSVPILQREGRLKYAFTGGKFRTSNDDQEEVGFGQGTLIYGLSHGMTVYGGTQVSSDYQAYALGLGFNLGQLGAISLDATQASSILPDDSHHQGQSYRFLYAKSLNQLGTNFQLVGYRYSTSGFYTLDQTTYKGMEGNSVKYQDGTREDEPDWTDYYNLYYAKKGKLQVNVSQQIGKIGSLFVTGTQQSYWHTDDTDTTLQTGFNTTLYDVNYSLSYSFNKAAGGYDDDHMFSLNVSLPIGKWLSTRTDDLQKHNDAYATYNVNTDNHGNTSQTAGLTGTLLEANNLNYSVQEGYANKGNGNSGSASLNYQGTYGNANVGYNYSGNGGYQQVNYGLNGGVVVHENGVTLSQPLGDTNVLIAAPGADGVSVENGTGVKTDWRGYAVLPYSTTYRTNRIALDTNTLGNNVDIDDAVVDVVPTQGALVRAKFKANVGVRALLTLVKGGKPVPFGATVSREDAENVGMVGDDGQVYFAGLPLKGTIKAVWGNEPDQQCTVNYTLPDDSLNKAIVKAKVICQ</sequence>
<keyword evidence="7 11" id="KW-0732">Signal</keyword>
<dbReference type="InterPro" id="IPR037224">
    <property type="entry name" value="PapC_N_sf"/>
</dbReference>
<feature type="signal peptide" evidence="11">
    <location>
        <begin position="1"/>
        <end position="29"/>
    </location>
</feature>
<proteinExistence type="inferred from homology"/>
<dbReference type="NCBIfam" id="NF011740">
    <property type="entry name" value="PRK15193.1"/>
    <property type="match status" value="1"/>
</dbReference>
<dbReference type="InterPro" id="IPR025885">
    <property type="entry name" value="PapC_N"/>
</dbReference>
<evidence type="ECO:0000256" key="1">
    <source>
        <dbReference type="ARBA" id="ARBA00004571"/>
    </source>
</evidence>
<dbReference type="Gene3D" id="2.60.40.2610">
    <property type="entry name" value="Outer membrane usher protein FimD, plug domain"/>
    <property type="match status" value="1"/>
</dbReference>
<feature type="chain" id="PRO_5043683466" evidence="11">
    <location>
        <begin position="30"/>
        <end position="865"/>
    </location>
</feature>
<keyword evidence="6 10" id="KW-0812">Transmembrane</keyword>
<dbReference type="Pfam" id="PF13954">
    <property type="entry name" value="PapC_N"/>
    <property type="match status" value="1"/>
</dbReference>
<keyword evidence="5 10" id="KW-1029">Fimbrium biogenesis</keyword>
<evidence type="ECO:0000259" key="13">
    <source>
        <dbReference type="Pfam" id="PF13954"/>
    </source>
</evidence>
<feature type="domain" description="PapC N-terminal" evidence="13">
    <location>
        <begin position="32"/>
        <end position="180"/>
    </location>
</feature>
<feature type="domain" description="PapC-like C-terminal" evidence="12">
    <location>
        <begin position="786"/>
        <end position="849"/>
    </location>
</feature>
<dbReference type="EMBL" id="CP157375">
    <property type="protein sequence ID" value="XBM29865.1"/>
    <property type="molecule type" value="Genomic_DNA"/>
</dbReference>
<dbReference type="GO" id="GO:0009297">
    <property type="term" value="P:pilus assembly"/>
    <property type="evidence" value="ECO:0007669"/>
    <property type="project" value="InterPro"/>
</dbReference>
<dbReference type="InterPro" id="IPR042186">
    <property type="entry name" value="FimD_plug_dom"/>
</dbReference>
<evidence type="ECO:0000256" key="3">
    <source>
        <dbReference type="ARBA" id="ARBA00022448"/>
    </source>
</evidence>
<dbReference type="InterPro" id="IPR000015">
    <property type="entry name" value="Fimb_usher"/>
</dbReference>
<evidence type="ECO:0000256" key="5">
    <source>
        <dbReference type="ARBA" id="ARBA00022558"/>
    </source>
</evidence>
<keyword evidence="4" id="KW-1134">Transmembrane beta strand</keyword>
<evidence type="ECO:0000256" key="7">
    <source>
        <dbReference type="ARBA" id="ARBA00022729"/>
    </source>
</evidence>
<evidence type="ECO:0000259" key="12">
    <source>
        <dbReference type="Pfam" id="PF13953"/>
    </source>
</evidence>
<dbReference type="GO" id="GO:0009279">
    <property type="term" value="C:cell outer membrane"/>
    <property type="evidence" value="ECO:0007669"/>
    <property type="project" value="UniProtKB-SubCell"/>
</dbReference>
<dbReference type="Pfam" id="PF13953">
    <property type="entry name" value="PapC_C"/>
    <property type="match status" value="1"/>
</dbReference>
<dbReference type="InterPro" id="IPR043142">
    <property type="entry name" value="PapC-like_C_sf"/>
</dbReference>
<name>A0AAU7FTQ3_9ENTR</name>
<evidence type="ECO:0000256" key="4">
    <source>
        <dbReference type="ARBA" id="ARBA00022452"/>
    </source>
</evidence>
<comment type="subcellular location">
    <subcellularLocation>
        <location evidence="1 10">Cell outer membrane</location>
        <topology evidence="1 10">Multi-pass membrane protein</topology>
    </subcellularLocation>
</comment>
<evidence type="ECO:0000256" key="9">
    <source>
        <dbReference type="ARBA" id="ARBA00023237"/>
    </source>
</evidence>
<dbReference type="InterPro" id="IPR025949">
    <property type="entry name" value="PapC-like_C"/>
</dbReference>
<keyword evidence="3 10" id="KW-0813">Transport</keyword>
<dbReference type="PANTHER" id="PTHR30451:SF21">
    <property type="entry name" value="FIMBRIAL USHER DOMAIN-CONTAINING PROTEIN YDET-RELATED"/>
    <property type="match status" value="1"/>
</dbReference>
<evidence type="ECO:0000256" key="11">
    <source>
        <dbReference type="SAM" id="SignalP"/>
    </source>
</evidence>
<dbReference type="Gene3D" id="2.60.40.3110">
    <property type="match status" value="1"/>
</dbReference>
<reference evidence="14" key="1">
    <citation type="submission" date="2024-05" db="EMBL/GenBank/DDBJ databases">
        <title>Copy number flexibility facilitates heteroresistance to increasing antibiotic pressure and threatens the beta-lactam pipeline.</title>
        <authorList>
            <person name="Choby J.E."/>
            <person name="Weiss D.S."/>
        </authorList>
    </citation>
    <scope>NUCLEOTIDE SEQUENCE</scope>
    <source>
        <strain evidence="14">Mu1197</strain>
    </source>
</reference>
<keyword evidence="9 10" id="KW-0998">Cell outer membrane</keyword>
<evidence type="ECO:0000256" key="6">
    <source>
        <dbReference type="ARBA" id="ARBA00022692"/>
    </source>
</evidence>
<dbReference type="Gene3D" id="3.10.20.410">
    <property type="match status" value="1"/>
</dbReference>
<accession>A0AAU7FTQ3</accession>
<dbReference type="PANTHER" id="PTHR30451">
    <property type="entry name" value="OUTER MEMBRANE USHER PROTEIN"/>
    <property type="match status" value="1"/>
</dbReference>
<dbReference type="PROSITE" id="PS01151">
    <property type="entry name" value="FIMBRIAL_USHER"/>
    <property type="match status" value="1"/>
</dbReference>
<protein>
    <submittedName>
        <fullName evidence="14">Fimbrial biogenesis usher protein</fullName>
    </submittedName>
</protein>
<comment type="similarity">
    <text evidence="2 10">Belongs to the fimbrial export usher family.</text>
</comment>
<dbReference type="AlphaFoldDB" id="A0AAU7FTQ3"/>
<dbReference type="InterPro" id="IPR018030">
    <property type="entry name" value="Fimbrial_membr_usher_CS"/>
</dbReference>
<dbReference type="FunFam" id="2.60.40.2610:FF:000001">
    <property type="entry name" value="Outer membrane fimbrial usher protein"/>
    <property type="match status" value="1"/>
</dbReference>
<dbReference type="RefSeq" id="WP_348957739.1">
    <property type="nucleotide sequence ID" value="NZ_CP157375.1"/>
</dbReference>
<dbReference type="Pfam" id="PF00577">
    <property type="entry name" value="Usher"/>
    <property type="match status" value="1"/>
</dbReference>
<keyword evidence="8 10" id="KW-0472">Membrane</keyword>
<dbReference type="SUPFAM" id="SSF141729">
    <property type="entry name" value="FimD N-terminal domain-like"/>
    <property type="match status" value="1"/>
</dbReference>
<evidence type="ECO:0000256" key="10">
    <source>
        <dbReference type="RuleBase" id="RU003884"/>
    </source>
</evidence>
<dbReference type="Gene3D" id="2.60.40.2070">
    <property type="match status" value="1"/>
</dbReference>
<evidence type="ECO:0000313" key="14">
    <source>
        <dbReference type="EMBL" id="XBM29865.1"/>
    </source>
</evidence>
<dbReference type="NCBIfam" id="NF011745">
    <property type="entry name" value="PRK15198.1"/>
    <property type="match status" value="1"/>
</dbReference>
<evidence type="ECO:0000256" key="2">
    <source>
        <dbReference type="ARBA" id="ARBA00008064"/>
    </source>
</evidence>
<evidence type="ECO:0000256" key="8">
    <source>
        <dbReference type="ARBA" id="ARBA00023136"/>
    </source>
</evidence>
<organism evidence="14">
    <name type="scientific">Enterobacter cloacae complex sp. Mu1197</name>
    <dbReference type="NCBI Taxonomy" id="3152302"/>
    <lineage>
        <taxon>Bacteria</taxon>
        <taxon>Pseudomonadati</taxon>
        <taxon>Pseudomonadota</taxon>
        <taxon>Gammaproteobacteria</taxon>
        <taxon>Enterobacterales</taxon>
        <taxon>Enterobacteriaceae</taxon>
        <taxon>Enterobacter</taxon>
        <taxon>Enterobacter cloacae complex</taxon>
    </lineage>
</organism>
<dbReference type="FunFam" id="2.60.40.3110:FF:000001">
    <property type="entry name" value="Putative fimbrial outer membrane usher"/>
    <property type="match status" value="1"/>
</dbReference>
<dbReference type="GO" id="GO:0015473">
    <property type="term" value="F:fimbrial usher porin activity"/>
    <property type="evidence" value="ECO:0007669"/>
    <property type="project" value="InterPro"/>
</dbReference>
<gene>
    <name evidence="14" type="ORF">ABFV38_18465</name>
</gene>